<comment type="caution">
    <text evidence="3">The sequence shown here is derived from an EMBL/GenBank/DDBJ whole genome shotgun (WGS) entry which is preliminary data.</text>
</comment>
<evidence type="ECO:0000313" key="3">
    <source>
        <dbReference type="EMBL" id="OWF53618.1"/>
    </source>
</evidence>
<evidence type="ECO:0000313" key="4">
    <source>
        <dbReference type="Proteomes" id="UP000242188"/>
    </source>
</evidence>
<dbReference type="EMBL" id="NEDP02001299">
    <property type="protein sequence ID" value="OWF53618.1"/>
    <property type="molecule type" value="Genomic_DNA"/>
</dbReference>
<proteinExistence type="predicted"/>
<keyword evidence="2" id="KW-0812">Transmembrane</keyword>
<evidence type="ECO:0000256" key="2">
    <source>
        <dbReference type="SAM" id="Phobius"/>
    </source>
</evidence>
<gene>
    <name evidence="3" type="ORF">KP79_PYT21741</name>
</gene>
<organism evidence="3 4">
    <name type="scientific">Mizuhopecten yessoensis</name>
    <name type="common">Japanese scallop</name>
    <name type="synonym">Patinopecten yessoensis</name>
    <dbReference type="NCBI Taxonomy" id="6573"/>
    <lineage>
        <taxon>Eukaryota</taxon>
        <taxon>Metazoa</taxon>
        <taxon>Spiralia</taxon>
        <taxon>Lophotrochozoa</taxon>
        <taxon>Mollusca</taxon>
        <taxon>Bivalvia</taxon>
        <taxon>Autobranchia</taxon>
        <taxon>Pteriomorphia</taxon>
        <taxon>Pectinida</taxon>
        <taxon>Pectinoidea</taxon>
        <taxon>Pectinidae</taxon>
        <taxon>Mizuhopecten</taxon>
    </lineage>
</organism>
<evidence type="ECO:0000256" key="1">
    <source>
        <dbReference type="SAM" id="MobiDB-lite"/>
    </source>
</evidence>
<keyword evidence="2" id="KW-0472">Membrane</keyword>
<feature type="region of interest" description="Disordered" evidence="1">
    <location>
        <begin position="250"/>
        <end position="287"/>
    </location>
</feature>
<dbReference type="OrthoDB" id="6047845at2759"/>
<name>A0A210QXY6_MIZYE</name>
<reference evidence="3 4" key="1">
    <citation type="journal article" date="2017" name="Nat. Ecol. Evol.">
        <title>Scallop genome provides insights into evolution of bilaterian karyotype and development.</title>
        <authorList>
            <person name="Wang S."/>
            <person name="Zhang J."/>
            <person name="Jiao W."/>
            <person name="Li J."/>
            <person name="Xun X."/>
            <person name="Sun Y."/>
            <person name="Guo X."/>
            <person name="Huan P."/>
            <person name="Dong B."/>
            <person name="Zhang L."/>
            <person name="Hu X."/>
            <person name="Sun X."/>
            <person name="Wang J."/>
            <person name="Zhao C."/>
            <person name="Wang Y."/>
            <person name="Wang D."/>
            <person name="Huang X."/>
            <person name="Wang R."/>
            <person name="Lv J."/>
            <person name="Li Y."/>
            <person name="Zhang Z."/>
            <person name="Liu B."/>
            <person name="Lu W."/>
            <person name="Hui Y."/>
            <person name="Liang J."/>
            <person name="Zhou Z."/>
            <person name="Hou R."/>
            <person name="Li X."/>
            <person name="Liu Y."/>
            <person name="Li H."/>
            <person name="Ning X."/>
            <person name="Lin Y."/>
            <person name="Zhao L."/>
            <person name="Xing Q."/>
            <person name="Dou J."/>
            <person name="Li Y."/>
            <person name="Mao J."/>
            <person name="Guo H."/>
            <person name="Dou H."/>
            <person name="Li T."/>
            <person name="Mu C."/>
            <person name="Jiang W."/>
            <person name="Fu Q."/>
            <person name="Fu X."/>
            <person name="Miao Y."/>
            <person name="Liu J."/>
            <person name="Yu Q."/>
            <person name="Li R."/>
            <person name="Liao H."/>
            <person name="Li X."/>
            <person name="Kong Y."/>
            <person name="Jiang Z."/>
            <person name="Chourrout D."/>
            <person name="Li R."/>
            <person name="Bao Z."/>
        </authorList>
    </citation>
    <scope>NUCLEOTIDE SEQUENCE [LARGE SCALE GENOMIC DNA]</scope>
    <source>
        <strain evidence="3 4">PY_sf001</strain>
    </source>
</reference>
<feature type="compositionally biased region" description="Low complexity" evidence="1">
    <location>
        <begin position="271"/>
        <end position="284"/>
    </location>
</feature>
<keyword evidence="4" id="KW-1185">Reference proteome</keyword>
<feature type="compositionally biased region" description="Polar residues" evidence="1">
    <location>
        <begin position="254"/>
        <end position="270"/>
    </location>
</feature>
<accession>A0A210QXY6</accession>
<feature type="transmembrane region" description="Helical" evidence="2">
    <location>
        <begin position="312"/>
        <end position="333"/>
    </location>
</feature>
<protein>
    <submittedName>
        <fullName evidence="3">Uncharacterized protein</fullName>
    </submittedName>
</protein>
<dbReference type="Proteomes" id="UP000242188">
    <property type="component" value="Unassembled WGS sequence"/>
</dbReference>
<dbReference type="AlphaFoldDB" id="A0A210QXY6"/>
<keyword evidence="2" id="KW-1133">Transmembrane helix</keyword>
<sequence>MEQQTILWMIMIGMTCFVVCDALTGNDSRRLLRYVHQRRVSEPFQIVNITQHLERNNRLLKLIRKRRINDNIRRGVRGTSELEDINHLRIRGRRASRPTTEQSRHQPVFDANKHIKRQRGDNRTICERVICHIGTYAKHCVKNFTADVCTPCPPGTNMFDVTKSEQSELECQPIHHCHHWPGTVPTSEMHACAGDYRMQCRCDTESGICGLDPCNCQKRKCRHDEILLQNCTCQQTIATVKVQVTKTEVPDSTPVPSLQPINTTESPPQVTTESTAESTTSTAARVKSTTATATVNGNSGDKVSWKTVGTTIGILCLIGLVVVLVLVFVIYHYRQKILDVFNRFQYSPVPLEN</sequence>